<sequence>MAEKVAVIDKVKLSLVSWFDNNNGNLLSAYVGSEPTTTKRRLFDRIKNMLTYLLPMLILGTPTSSRGGTPMPDSPVPAKRARQTPARHHDMPLDSVRSDTIGHYPIWKKNARQLCLYGVNWRSRHNLLPSGTGSGDRAVSEALSKLLLKYQGVNSDAGDGTMRALASAAKLVPYDSALFVVTDRGAADPQRLPLALRVLVEKRLKVYTIWTDPHHPSADSETALHELRNVSTHTEGDVLPYSLQVMDMDSSNLASEAELQEWEPLEHVQTRRGRLNPEVEQEKFEKLTSRNFQTLLVRRGGGEAISLGVPVENGVTALKIFIEGAVEHAVLYPPDDGPQIDLYSKASVEAFSPSSRTIGLNPRDVLLVFPGANTTDTLSVVPASSPPADSGMVGVWHLSIRCDTCDYRLGISARAKLHFRIEDEQPDKLRFRTTGPVSSIWESALIDEYGTELAKLSYSYPPMARDTDGAGEDQNKELVANIQLPDVKGSRVYAKIAGRDVKGDPFVRLAGPLRHQSEMRAGRSAAIAFPETDNDLELVEMSNSRLYSERLQYNDTNVLPYNRAVSQVVNQRGALLTAVQIGLSTRLYGAPGDSLQLHFEVTNFREQTINFRYGAVGEQRFLTGINPTRSNIPSGRTENIIVGVTISNSAQPGARDFITFTAYGLEQVSISAYVYVINPGQTMEDVWAPEVRHNFQGSCIGNTGEDCAHHVWAATIIARDAVSGNLTVRHSVSGNLTVRDAVSGNLTVRDAVSGNLTARDAVSGNLTVRDAVSGNLTVTARDELSDNLTVRDAVSGNLTVRDAVSGNLTVRDAVSGNLTVRDAVSGNLTVRDSVSDYLTVRNSVSGNLTVRDAVSGLLRLSSSPVGLTYDSNFVSGSREEVVATYRATCCAPRLVVTAVDAMGNANSHVVDISGYITGAGIAAIVLGVVLAIGLIALIVFLIAFCVRRRRESRELPYSTSSRNIS</sequence>
<keyword evidence="2" id="KW-0472">Membrane</keyword>
<evidence type="ECO:0000313" key="4">
    <source>
        <dbReference type="Proteomes" id="UP001153714"/>
    </source>
</evidence>
<evidence type="ECO:0000256" key="1">
    <source>
        <dbReference type="SAM" id="MobiDB-lite"/>
    </source>
</evidence>
<dbReference type="OrthoDB" id="6610237at2759"/>
<feature type="region of interest" description="Disordered" evidence="1">
    <location>
        <begin position="63"/>
        <end position="94"/>
    </location>
</feature>
<dbReference type="Proteomes" id="UP001153714">
    <property type="component" value="Chromosome 22"/>
</dbReference>
<dbReference type="CDD" id="cd12087">
    <property type="entry name" value="TM_EGFR-like"/>
    <property type="match status" value="1"/>
</dbReference>
<dbReference type="AlphaFoldDB" id="A0A9N9R6M4"/>
<gene>
    <name evidence="3" type="ORF">DIATSA_LOCUS8223</name>
</gene>
<accession>A0A9N9R6M4</accession>
<keyword evidence="2" id="KW-1133">Transmembrane helix</keyword>
<name>A0A9N9R6M4_9NEOP</name>
<reference evidence="3" key="2">
    <citation type="submission" date="2022-10" db="EMBL/GenBank/DDBJ databases">
        <authorList>
            <consortium name="ENA_rothamsted_submissions"/>
            <consortium name="culmorum"/>
            <person name="King R."/>
        </authorList>
    </citation>
    <scope>NUCLEOTIDE SEQUENCE</scope>
</reference>
<reference evidence="3" key="1">
    <citation type="submission" date="2021-12" db="EMBL/GenBank/DDBJ databases">
        <authorList>
            <person name="King R."/>
        </authorList>
    </citation>
    <scope>NUCLEOTIDE SEQUENCE</scope>
</reference>
<evidence type="ECO:0000313" key="3">
    <source>
        <dbReference type="EMBL" id="CAG9790557.1"/>
    </source>
</evidence>
<keyword evidence="2" id="KW-0812">Transmembrane</keyword>
<dbReference type="EMBL" id="OU893353">
    <property type="protein sequence ID" value="CAG9790557.1"/>
    <property type="molecule type" value="Genomic_DNA"/>
</dbReference>
<keyword evidence="4" id="KW-1185">Reference proteome</keyword>
<proteinExistence type="predicted"/>
<protein>
    <submittedName>
        <fullName evidence="3">Uncharacterized protein</fullName>
    </submittedName>
</protein>
<evidence type="ECO:0000256" key="2">
    <source>
        <dbReference type="SAM" id="Phobius"/>
    </source>
</evidence>
<feature type="transmembrane region" description="Helical" evidence="2">
    <location>
        <begin position="921"/>
        <end position="946"/>
    </location>
</feature>
<organism evidence="3 4">
    <name type="scientific">Diatraea saccharalis</name>
    <name type="common">sugarcane borer</name>
    <dbReference type="NCBI Taxonomy" id="40085"/>
    <lineage>
        <taxon>Eukaryota</taxon>
        <taxon>Metazoa</taxon>
        <taxon>Ecdysozoa</taxon>
        <taxon>Arthropoda</taxon>
        <taxon>Hexapoda</taxon>
        <taxon>Insecta</taxon>
        <taxon>Pterygota</taxon>
        <taxon>Neoptera</taxon>
        <taxon>Endopterygota</taxon>
        <taxon>Lepidoptera</taxon>
        <taxon>Glossata</taxon>
        <taxon>Ditrysia</taxon>
        <taxon>Pyraloidea</taxon>
        <taxon>Crambidae</taxon>
        <taxon>Crambinae</taxon>
        <taxon>Diatraea</taxon>
    </lineage>
</organism>